<organism evidence="2 3">
    <name type="scientific">Tothia fuscella</name>
    <dbReference type="NCBI Taxonomy" id="1048955"/>
    <lineage>
        <taxon>Eukaryota</taxon>
        <taxon>Fungi</taxon>
        <taxon>Dikarya</taxon>
        <taxon>Ascomycota</taxon>
        <taxon>Pezizomycotina</taxon>
        <taxon>Dothideomycetes</taxon>
        <taxon>Pleosporomycetidae</taxon>
        <taxon>Venturiales</taxon>
        <taxon>Cylindrosympodiaceae</taxon>
        <taxon>Tothia</taxon>
    </lineage>
</organism>
<dbReference type="AlphaFoldDB" id="A0A9P4TWD0"/>
<name>A0A9P4TWD0_9PEZI</name>
<feature type="region of interest" description="Disordered" evidence="1">
    <location>
        <begin position="1"/>
        <end position="147"/>
    </location>
</feature>
<reference evidence="2" key="1">
    <citation type="journal article" date="2020" name="Stud. Mycol.">
        <title>101 Dothideomycetes genomes: a test case for predicting lifestyles and emergence of pathogens.</title>
        <authorList>
            <person name="Haridas S."/>
            <person name="Albert R."/>
            <person name="Binder M."/>
            <person name="Bloem J."/>
            <person name="Labutti K."/>
            <person name="Salamov A."/>
            <person name="Andreopoulos B."/>
            <person name="Baker S."/>
            <person name="Barry K."/>
            <person name="Bills G."/>
            <person name="Bluhm B."/>
            <person name="Cannon C."/>
            <person name="Castanera R."/>
            <person name="Culley D."/>
            <person name="Daum C."/>
            <person name="Ezra D."/>
            <person name="Gonzalez J."/>
            <person name="Henrissat B."/>
            <person name="Kuo A."/>
            <person name="Liang C."/>
            <person name="Lipzen A."/>
            <person name="Lutzoni F."/>
            <person name="Magnuson J."/>
            <person name="Mondo S."/>
            <person name="Nolan M."/>
            <person name="Ohm R."/>
            <person name="Pangilinan J."/>
            <person name="Park H.-J."/>
            <person name="Ramirez L."/>
            <person name="Alfaro M."/>
            <person name="Sun H."/>
            <person name="Tritt A."/>
            <person name="Yoshinaga Y."/>
            <person name="Zwiers L.-H."/>
            <person name="Turgeon B."/>
            <person name="Goodwin S."/>
            <person name="Spatafora J."/>
            <person name="Crous P."/>
            <person name="Grigoriev I."/>
        </authorList>
    </citation>
    <scope>NUCLEOTIDE SEQUENCE</scope>
    <source>
        <strain evidence="2">CBS 130266</strain>
    </source>
</reference>
<evidence type="ECO:0000313" key="2">
    <source>
        <dbReference type="EMBL" id="KAF2426490.1"/>
    </source>
</evidence>
<evidence type="ECO:0000256" key="1">
    <source>
        <dbReference type="SAM" id="MobiDB-lite"/>
    </source>
</evidence>
<keyword evidence="3" id="KW-1185">Reference proteome</keyword>
<feature type="compositionally biased region" description="Basic and acidic residues" evidence="1">
    <location>
        <begin position="407"/>
        <end position="416"/>
    </location>
</feature>
<feature type="region of interest" description="Disordered" evidence="1">
    <location>
        <begin position="165"/>
        <end position="185"/>
    </location>
</feature>
<evidence type="ECO:0000313" key="3">
    <source>
        <dbReference type="Proteomes" id="UP000800235"/>
    </source>
</evidence>
<feature type="region of interest" description="Disordered" evidence="1">
    <location>
        <begin position="407"/>
        <end position="487"/>
    </location>
</feature>
<dbReference type="EMBL" id="MU007064">
    <property type="protein sequence ID" value="KAF2426490.1"/>
    <property type="molecule type" value="Genomic_DNA"/>
</dbReference>
<feature type="compositionally biased region" description="Basic and acidic residues" evidence="1">
    <location>
        <begin position="355"/>
        <end position="364"/>
    </location>
</feature>
<sequence length="487" mass="53321">MSAVLERQRSQKRLTLWKEKSPPHPAEPKGSLPAIPTRPGRWRPLPAPPRQATQSDETEQAESSDEQEKKVDNQNEDSDNGNRNTVVGRAIRLLDLQRTSSIPRGNGEVARGRRDHGAPPRRGSNTPTRLPVPGRKDPRRKSTTNNKRIQDIIRAKQILRLETDGQGLNNDDSSAPTSASSIAETPCDLYDRSRPRLSVVTQIQNQDTDMYHITPIETDLGVLAVIASMPERSPSTKSKQNPNFNAFRSRNASVIELRSGSMIAVITPESSAHIRSVYLPGKIVIDTNHSLNSSCVLTPLDLLSETAAQTFGDHGRIESDDVVADDIVDFFKGFGPGFECGILNSGLDEFWVEEPRRKKVEPRNSKMSAWRPPHLNLASSHPRLSSSDHNPSGDIFSKSFDFAARPSDDHGAKRFSDGSSLRSESVKSVLPPSPGSPTSNSYSPGPASNPLPLPASPRKAKPGKRPPAGSPRISSFRRLLHSASTIV</sequence>
<proteinExistence type="predicted"/>
<feature type="region of interest" description="Disordered" evidence="1">
    <location>
        <begin position="355"/>
        <end position="390"/>
    </location>
</feature>
<feature type="compositionally biased region" description="Acidic residues" evidence="1">
    <location>
        <begin position="56"/>
        <end position="65"/>
    </location>
</feature>
<protein>
    <submittedName>
        <fullName evidence="2">Uncharacterized protein</fullName>
    </submittedName>
</protein>
<feature type="compositionally biased region" description="Polar residues" evidence="1">
    <location>
        <begin position="166"/>
        <end position="183"/>
    </location>
</feature>
<comment type="caution">
    <text evidence="2">The sequence shown here is derived from an EMBL/GenBank/DDBJ whole genome shotgun (WGS) entry which is preliminary data.</text>
</comment>
<feature type="compositionally biased region" description="Polar residues" evidence="1">
    <location>
        <begin position="377"/>
        <end position="390"/>
    </location>
</feature>
<accession>A0A9P4TWD0</accession>
<dbReference type="Proteomes" id="UP000800235">
    <property type="component" value="Unassembled WGS sequence"/>
</dbReference>
<gene>
    <name evidence="2" type="ORF">EJ08DRAFT_736382</name>
</gene>